<dbReference type="EMBL" id="FR872582">
    <property type="protein sequence ID" value="CCB88333.1"/>
    <property type="molecule type" value="Genomic_DNA"/>
</dbReference>
<dbReference type="AlphaFoldDB" id="F8L6J2"/>
<keyword evidence="2" id="KW-1185">Reference proteome</keyword>
<protein>
    <submittedName>
        <fullName evidence="1">Uncharacterized protein</fullName>
    </submittedName>
</protein>
<sequence>MLLHDLGYLDENDAAKVDHWAGIHEYIAKVLNR</sequence>
<dbReference type="KEGG" id="sng:SNE_A04560"/>
<name>F8L6J2_SIMNZ</name>
<evidence type="ECO:0000313" key="1">
    <source>
        <dbReference type="EMBL" id="CCB88333.1"/>
    </source>
</evidence>
<dbReference type="HOGENOM" id="CLU_3383801_0_0_0"/>
<gene>
    <name evidence="1" type="ordered locus">SNE_A04560</name>
</gene>
<organism evidence="1 2">
    <name type="scientific">Simkania negevensis (strain ATCC VR-1471 / DSM 27360 / Z)</name>
    <dbReference type="NCBI Taxonomy" id="331113"/>
    <lineage>
        <taxon>Bacteria</taxon>
        <taxon>Pseudomonadati</taxon>
        <taxon>Chlamydiota</taxon>
        <taxon>Chlamydiia</taxon>
        <taxon>Parachlamydiales</taxon>
        <taxon>Simkaniaceae</taxon>
        <taxon>Simkania</taxon>
    </lineage>
</organism>
<evidence type="ECO:0000313" key="2">
    <source>
        <dbReference type="Proteomes" id="UP000000496"/>
    </source>
</evidence>
<reference evidence="1 2" key="2">
    <citation type="journal article" date="2011" name="Mol. Biol. Evol.">
        <title>Unity in variety--the pan-genome of the Chlamydiae.</title>
        <authorList>
            <person name="Collingro A."/>
            <person name="Tischler P."/>
            <person name="Weinmaier T."/>
            <person name="Penz T."/>
            <person name="Heinz E."/>
            <person name="Brunham R.C."/>
            <person name="Read T.D."/>
            <person name="Bavoil P.M."/>
            <person name="Sachse K."/>
            <person name="Kahane S."/>
            <person name="Friedman M.G."/>
            <person name="Rattei T."/>
            <person name="Myers G.S."/>
            <person name="Horn M."/>
        </authorList>
    </citation>
    <scope>NUCLEOTIDE SEQUENCE [LARGE SCALE GENOMIC DNA]</scope>
    <source>
        <strain evidence="2">ATCC VR-1471 / Z</strain>
    </source>
</reference>
<reference key="1">
    <citation type="journal article" date="2011" name="Mol. Biol. Evol.">
        <title>Unity in variety -- the pan-genome of the Chlamydiae.</title>
        <authorList>
            <person name="Collingro A."/>
            <person name="Tischler P."/>
            <person name="Weinmaier T."/>
            <person name="Penz T."/>
            <person name="Heinz E."/>
            <person name="Brunham R.C."/>
            <person name="Read T.D."/>
            <person name="Bavoil P.M."/>
            <person name="Sachse K."/>
            <person name="Kahane S."/>
            <person name="Friedman M.G."/>
            <person name="Rattei T."/>
            <person name="Myers G.S.A."/>
            <person name="Horn M."/>
        </authorList>
    </citation>
    <scope>NUCLEOTIDE SEQUENCE</scope>
    <source>
        <strain>Z</strain>
    </source>
</reference>
<accession>F8L6J2</accession>
<dbReference type="Proteomes" id="UP000000496">
    <property type="component" value="Chromosome gsn.131"/>
</dbReference>
<proteinExistence type="predicted"/>